<comment type="similarity">
    <text evidence="1">Belongs to the ATP-dependent AMP-binding enzyme family.</text>
</comment>
<protein>
    <submittedName>
        <fullName evidence="5">Unannotated protein</fullName>
    </submittedName>
</protein>
<evidence type="ECO:0000259" key="4">
    <source>
        <dbReference type="Pfam" id="PF13193"/>
    </source>
</evidence>
<organism evidence="5">
    <name type="scientific">freshwater metagenome</name>
    <dbReference type="NCBI Taxonomy" id="449393"/>
    <lineage>
        <taxon>unclassified sequences</taxon>
        <taxon>metagenomes</taxon>
        <taxon>ecological metagenomes</taxon>
    </lineage>
</organism>
<dbReference type="PANTHER" id="PTHR43201:SF5">
    <property type="entry name" value="MEDIUM-CHAIN ACYL-COA LIGASE ACSF2, MITOCHONDRIAL"/>
    <property type="match status" value="1"/>
</dbReference>
<evidence type="ECO:0000259" key="3">
    <source>
        <dbReference type="Pfam" id="PF00501"/>
    </source>
</evidence>
<dbReference type="EMBL" id="CAFBMG010000056">
    <property type="protein sequence ID" value="CAB4901653.1"/>
    <property type="molecule type" value="Genomic_DNA"/>
</dbReference>
<dbReference type="InterPro" id="IPR042099">
    <property type="entry name" value="ANL_N_sf"/>
</dbReference>
<dbReference type="SUPFAM" id="SSF56801">
    <property type="entry name" value="Acetyl-CoA synthetase-like"/>
    <property type="match status" value="1"/>
</dbReference>
<dbReference type="Pfam" id="PF13193">
    <property type="entry name" value="AMP-binding_C"/>
    <property type="match status" value="1"/>
</dbReference>
<dbReference type="Gene3D" id="3.30.300.30">
    <property type="match status" value="1"/>
</dbReference>
<dbReference type="Gene3D" id="3.40.50.12780">
    <property type="entry name" value="N-terminal domain of ligase-like"/>
    <property type="match status" value="1"/>
</dbReference>
<dbReference type="InterPro" id="IPR020845">
    <property type="entry name" value="AMP-binding_CS"/>
</dbReference>
<gene>
    <name evidence="5" type="ORF">UFOPK1358_00359</name>
    <name evidence="6" type="ORF">UFOPK2766_01354</name>
    <name evidence="7" type="ORF">UFOPK3519_00864</name>
</gene>
<dbReference type="EMBL" id="CAEZSF010000019">
    <property type="protein sequence ID" value="CAB4531190.1"/>
    <property type="molecule type" value="Genomic_DNA"/>
</dbReference>
<evidence type="ECO:0000256" key="2">
    <source>
        <dbReference type="ARBA" id="ARBA00022598"/>
    </source>
</evidence>
<dbReference type="InterPro" id="IPR045851">
    <property type="entry name" value="AMP-bd_C_sf"/>
</dbReference>
<sequence>MTEAPGLAEEGSRVDLQYRTIPDLLRAVAQERSDSEVVVDHSCDPVMRMTYEELLQRVNQLAAALISEGVQPGDRVAIWAPNCWEWIVALLGLQTAGAVLVPLNTRYKGMEAADILRRSHSRMLFTVEGFLGNEYVTMLRTAAEAEDLPDLKRIVLLREAGQNPDQTCTLDAFIAEHAVTADQNAVTERVASLSGQDLSDLLFTSGTTGQPKGVMLTHAQTLRAFGDWADIVGLKDTDRYLVINPFFHAFGYKAGIIASLIAGTTLVPVAVFDLDVVLDLIEAESITVLPGPPTIYQGLLNHPGFDPKRTTSLRLAVTGAAVVPVELVEAMRDILGFGTVVTAYGMTEASGIATTCRREDSAALIAGTSGRAYPGVEVRVVDSSDEELPASEPGEVIVRGYNVMSGYFEDPEKTAEAIDSEGWFHTGDVGVMDADGYLRITDRIKDMFIVGGFNAYPAEIERLLLLHPDVAQVAVIGVPDERLGEVGYAFVLATSGTKPDSMQIIAWAKENMANFKAPKYVEVVDELPLNASGKVLKFELRDRALGSLKS</sequence>
<evidence type="ECO:0000313" key="7">
    <source>
        <dbReference type="EMBL" id="CAB4901653.1"/>
    </source>
</evidence>
<dbReference type="GO" id="GO:0031956">
    <property type="term" value="F:medium-chain fatty acid-CoA ligase activity"/>
    <property type="evidence" value="ECO:0007669"/>
    <property type="project" value="TreeGrafter"/>
</dbReference>
<dbReference type="InterPro" id="IPR000873">
    <property type="entry name" value="AMP-dep_synth/lig_dom"/>
</dbReference>
<proteinExistence type="inferred from homology"/>
<name>A0A6J6AVZ6_9ZZZZ</name>
<keyword evidence="2" id="KW-0436">Ligase</keyword>
<dbReference type="PANTHER" id="PTHR43201">
    <property type="entry name" value="ACYL-COA SYNTHETASE"/>
    <property type="match status" value="1"/>
</dbReference>
<feature type="domain" description="AMP-binding enzyme C-terminal" evidence="4">
    <location>
        <begin position="459"/>
        <end position="534"/>
    </location>
</feature>
<dbReference type="EMBL" id="CAEZYU010000060">
    <property type="protein sequence ID" value="CAB4745837.1"/>
    <property type="molecule type" value="Genomic_DNA"/>
</dbReference>
<evidence type="ECO:0000313" key="5">
    <source>
        <dbReference type="EMBL" id="CAB4531190.1"/>
    </source>
</evidence>
<reference evidence="5" key="1">
    <citation type="submission" date="2020-05" db="EMBL/GenBank/DDBJ databases">
        <authorList>
            <person name="Chiriac C."/>
            <person name="Salcher M."/>
            <person name="Ghai R."/>
            <person name="Kavagutti S V."/>
        </authorList>
    </citation>
    <scope>NUCLEOTIDE SEQUENCE</scope>
</reference>
<evidence type="ECO:0000256" key="1">
    <source>
        <dbReference type="ARBA" id="ARBA00006432"/>
    </source>
</evidence>
<dbReference type="InterPro" id="IPR025110">
    <property type="entry name" value="AMP-bd_C"/>
</dbReference>
<dbReference type="NCBIfam" id="NF005801">
    <property type="entry name" value="PRK07656.1"/>
    <property type="match status" value="1"/>
</dbReference>
<dbReference type="Pfam" id="PF00501">
    <property type="entry name" value="AMP-binding"/>
    <property type="match status" value="1"/>
</dbReference>
<dbReference type="AlphaFoldDB" id="A0A6J6AVZ6"/>
<evidence type="ECO:0000313" key="6">
    <source>
        <dbReference type="EMBL" id="CAB4745837.1"/>
    </source>
</evidence>
<dbReference type="PROSITE" id="PS00455">
    <property type="entry name" value="AMP_BINDING"/>
    <property type="match status" value="1"/>
</dbReference>
<feature type="domain" description="AMP-dependent synthetase/ligase" evidence="3">
    <location>
        <begin position="26"/>
        <end position="408"/>
    </location>
</feature>
<accession>A0A6J6AVZ6</accession>
<dbReference type="GO" id="GO:0006631">
    <property type="term" value="P:fatty acid metabolic process"/>
    <property type="evidence" value="ECO:0007669"/>
    <property type="project" value="TreeGrafter"/>
</dbReference>